<sequence>MNWLACSETASRLRAPAGGSVAQLVEQWPFKPLVRGSSPRAPTIFCPNIIETFPVKQPNRAKLLTMAYTVLTQTEKGKSTDETESNPLLSALWQWHSKGFPIRLQPPLCLITGWLTDKRQRLTPPYAMSTLAGRSSLRTFGWGSRICA</sequence>
<dbReference type="EMBL" id="UINC01229749">
    <property type="protein sequence ID" value="SVE61585.1"/>
    <property type="molecule type" value="Genomic_DNA"/>
</dbReference>
<dbReference type="AntiFam" id="ANF00010">
    <property type="entry name" value="tRNA translation"/>
</dbReference>
<accession>A0A383EZF1</accession>
<evidence type="ECO:0000313" key="1">
    <source>
        <dbReference type="EMBL" id="SVE61585.1"/>
    </source>
</evidence>
<organism evidence="1">
    <name type="scientific">marine metagenome</name>
    <dbReference type="NCBI Taxonomy" id="408172"/>
    <lineage>
        <taxon>unclassified sequences</taxon>
        <taxon>metagenomes</taxon>
        <taxon>ecological metagenomes</taxon>
    </lineage>
</organism>
<name>A0A383EZF1_9ZZZZ</name>
<proteinExistence type="predicted"/>
<protein>
    <submittedName>
        <fullName evidence="1">Uncharacterized protein</fullName>
    </submittedName>
</protein>
<reference evidence="1" key="1">
    <citation type="submission" date="2018-05" db="EMBL/GenBank/DDBJ databases">
        <authorList>
            <person name="Lanie J.A."/>
            <person name="Ng W.-L."/>
            <person name="Kazmierczak K.M."/>
            <person name="Andrzejewski T.M."/>
            <person name="Davidsen T.M."/>
            <person name="Wayne K.J."/>
            <person name="Tettelin H."/>
            <person name="Glass J.I."/>
            <person name="Rusch D."/>
            <person name="Podicherti R."/>
            <person name="Tsui H.-C.T."/>
            <person name="Winkler M.E."/>
        </authorList>
    </citation>
    <scope>NUCLEOTIDE SEQUENCE</scope>
</reference>
<dbReference type="AlphaFoldDB" id="A0A383EZF1"/>
<gene>
    <name evidence="1" type="ORF">METZ01_LOCUS514439</name>
</gene>